<dbReference type="EMBL" id="QEKY01000009">
    <property type="protein sequence ID" value="PVZ09333.1"/>
    <property type="molecule type" value="Genomic_DNA"/>
</dbReference>
<dbReference type="AlphaFoldDB" id="A0A2U1FAW4"/>
<evidence type="ECO:0000313" key="6">
    <source>
        <dbReference type="EMBL" id="PVZ09333.1"/>
    </source>
</evidence>
<evidence type="ECO:0000259" key="5">
    <source>
        <dbReference type="Pfam" id="PF06144"/>
    </source>
</evidence>
<organism evidence="6 7">
    <name type="scientific">Porphyromonas loveana</name>
    <dbReference type="NCBI Taxonomy" id="1884669"/>
    <lineage>
        <taxon>Bacteria</taxon>
        <taxon>Pseudomonadati</taxon>
        <taxon>Bacteroidota</taxon>
        <taxon>Bacteroidia</taxon>
        <taxon>Bacteroidales</taxon>
        <taxon>Porphyromonadaceae</taxon>
        <taxon>Porphyromonas</taxon>
    </lineage>
</organism>
<evidence type="ECO:0000256" key="3">
    <source>
        <dbReference type="ARBA" id="ARBA00022705"/>
    </source>
</evidence>
<dbReference type="Gene3D" id="1.20.272.10">
    <property type="match status" value="1"/>
</dbReference>
<evidence type="ECO:0000256" key="4">
    <source>
        <dbReference type="ARBA" id="ARBA00022932"/>
    </source>
</evidence>
<proteinExistence type="predicted"/>
<dbReference type="PANTHER" id="PTHR34388:SF1">
    <property type="entry name" value="DNA POLYMERASE III SUBUNIT DELTA"/>
    <property type="match status" value="1"/>
</dbReference>
<reference evidence="6 7" key="1">
    <citation type="submission" date="2018-04" db="EMBL/GenBank/DDBJ databases">
        <title>Genomic Encyclopedia of Type Strains, Phase IV (KMG-IV): sequencing the most valuable type-strain genomes for metagenomic binning, comparative biology and taxonomic classification.</title>
        <authorList>
            <person name="Goeker M."/>
        </authorList>
    </citation>
    <scope>NUCLEOTIDE SEQUENCE [LARGE SCALE GENOMIC DNA]</scope>
    <source>
        <strain evidence="6 7">DSM 28520</strain>
    </source>
</reference>
<evidence type="ECO:0000313" key="7">
    <source>
        <dbReference type="Proteomes" id="UP000245462"/>
    </source>
</evidence>
<comment type="caution">
    <text evidence="6">The sequence shown here is derived from an EMBL/GenBank/DDBJ whole genome shotgun (WGS) entry which is preliminary data.</text>
</comment>
<dbReference type="Gene3D" id="3.40.50.300">
    <property type="entry name" value="P-loop containing nucleotide triphosphate hydrolases"/>
    <property type="match status" value="1"/>
</dbReference>
<keyword evidence="4" id="KW-0239">DNA-directed DNA polymerase</keyword>
<dbReference type="GO" id="GO:0003677">
    <property type="term" value="F:DNA binding"/>
    <property type="evidence" value="ECO:0007669"/>
    <property type="project" value="InterPro"/>
</dbReference>
<name>A0A2U1FAW4_9PORP</name>
<dbReference type="GO" id="GO:0003887">
    <property type="term" value="F:DNA-directed DNA polymerase activity"/>
    <property type="evidence" value="ECO:0007669"/>
    <property type="project" value="UniProtKB-KW"/>
</dbReference>
<dbReference type="InterPro" id="IPR005790">
    <property type="entry name" value="DNA_polIII_delta"/>
</dbReference>
<dbReference type="PANTHER" id="PTHR34388">
    <property type="entry name" value="DNA POLYMERASE III SUBUNIT DELTA"/>
    <property type="match status" value="1"/>
</dbReference>
<accession>A0A2U1FAW4</accession>
<evidence type="ECO:0000256" key="2">
    <source>
        <dbReference type="ARBA" id="ARBA00022695"/>
    </source>
</evidence>
<dbReference type="NCBIfam" id="TIGR01128">
    <property type="entry name" value="holA"/>
    <property type="match status" value="1"/>
</dbReference>
<dbReference type="GO" id="GO:0009360">
    <property type="term" value="C:DNA polymerase III complex"/>
    <property type="evidence" value="ECO:0007669"/>
    <property type="project" value="InterPro"/>
</dbReference>
<feature type="domain" description="DNA polymerase III delta N-terminal" evidence="5">
    <location>
        <begin position="20"/>
        <end position="131"/>
    </location>
</feature>
<keyword evidence="2" id="KW-0548">Nucleotidyltransferase</keyword>
<gene>
    <name evidence="6" type="ORF">C7382_10976</name>
</gene>
<dbReference type="InterPro" id="IPR010372">
    <property type="entry name" value="DNA_pol3_delta_N"/>
</dbReference>
<dbReference type="Pfam" id="PF06144">
    <property type="entry name" value="DNA_pol3_delta"/>
    <property type="match status" value="1"/>
</dbReference>
<dbReference type="Proteomes" id="UP000245462">
    <property type="component" value="Unassembled WGS sequence"/>
</dbReference>
<keyword evidence="1" id="KW-0808">Transferase</keyword>
<dbReference type="SUPFAM" id="SSF52540">
    <property type="entry name" value="P-loop containing nucleoside triphosphate hydrolases"/>
    <property type="match status" value="1"/>
</dbReference>
<protein>
    <submittedName>
        <fullName evidence="6">DNA polymerase III delta subunit</fullName>
    </submittedName>
</protein>
<dbReference type="OrthoDB" id="1172326at2"/>
<keyword evidence="7" id="KW-1185">Reference proteome</keyword>
<dbReference type="GO" id="GO:0006261">
    <property type="term" value="P:DNA-templated DNA replication"/>
    <property type="evidence" value="ECO:0007669"/>
    <property type="project" value="TreeGrafter"/>
</dbReference>
<dbReference type="InterPro" id="IPR027417">
    <property type="entry name" value="P-loop_NTPase"/>
</dbReference>
<keyword evidence="3" id="KW-0235">DNA replication</keyword>
<sequence>MATYSEIVESVRKRDYAPFYLLVGEEPYFIDELTALMEKRVIPEDEWDFNRTILYGDNTSVADIVNEARRFPMMGDRQLIVVREAQLVEHIEALEAHYGTFPDTTVLVLAYKKKADKRKAFFSKAEKTGKLFVSETIPDYKMQDFIQSAAAGKKLMLSPDVAGMLADYLGNDLEKLMNELDKLALIVGERGGAVTPEIVEQYVGVSKVFNNFELLRAIVNRDAGKAFRIAQYFARNEKEHPIQATLPVLFNYFSNLMIVCYLPQKNNAAIKAALGLRGDFQVRDYLTGLRMYQTRKVYDIIHQIRMTDARSKGVDTTGTFADSGDLLRELLHFIFH</sequence>
<dbReference type="RefSeq" id="WP_116679494.1">
    <property type="nucleotide sequence ID" value="NZ_JBGZHV010000099.1"/>
</dbReference>
<dbReference type="GeneID" id="94550962"/>
<dbReference type="Gene3D" id="1.10.8.60">
    <property type="match status" value="1"/>
</dbReference>
<evidence type="ECO:0000256" key="1">
    <source>
        <dbReference type="ARBA" id="ARBA00022679"/>
    </source>
</evidence>